<evidence type="ECO:0000256" key="1">
    <source>
        <dbReference type="SAM" id="MobiDB-lite"/>
    </source>
</evidence>
<reference evidence="2 3" key="3">
    <citation type="submission" date="2019-11" db="EMBL/GenBank/DDBJ databases">
        <title>A de novo genome assembly of a pear dwarfing rootstock.</title>
        <authorList>
            <person name="Wang F."/>
            <person name="Wang J."/>
            <person name="Li S."/>
            <person name="Zhang Y."/>
            <person name="Fang M."/>
            <person name="Ma L."/>
            <person name="Zhao Y."/>
            <person name="Jiang S."/>
        </authorList>
    </citation>
    <scope>NUCLEOTIDE SEQUENCE [LARGE SCALE GENOMIC DNA]</scope>
    <source>
        <strain evidence="2">S2</strain>
        <tissue evidence="2">Leaf</tissue>
    </source>
</reference>
<comment type="caution">
    <text evidence="2">The sequence shown here is derived from an EMBL/GenBank/DDBJ whole genome shotgun (WGS) entry which is preliminary data.</text>
</comment>
<gene>
    <name evidence="2" type="ORF">D8674_013452</name>
</gene>
<name>A0A5N5GSD6_9ROSA</name>
<evidence type="ECO:0000313" key="2">
    <source>
        <dbReference type="EMBL" id="KAB2617583.1"/>
    </source>
</evidence>
<reference evidence="2 3" key="1">
    <citation type="submission" date="2019-09" db="EMBL/GenBank/DDBJ databases">
        <authorList>
            <person name="Ou C."/>
        </authorList>
    </citation>
    <scope>NUCLEOTIDE SEQUENCE [LARGE SCALE GENOMIC DNA]</scope>
    <source>
        <strain evidence="2">S2</strain>
        <tissue evidence="2">Leaf</tissue>
    </source>
</reference>
<organism evidence="2 3">
    <name type="scientific">Pyrus ussuriensis x Pyrus communis</name>
    <dbReference type="NCBI Taxonomy" id="2448454"/>
    <lineage>
        <taxon>Eukaryota</taxon>
        <taxon>Viridiplantae</taxon>
        <taxon>Streptophyta</taxon>
        <taxon>Embryophyta</taxon>
        <taxon>Tracheophyta</taxon>
        <taxon>Spermatophyta</taxon>
        <taxon>Magnoliopsida</taxon>
        <taxon>eudicotyledons</taxon>
        <taxon>Gunneridae</taxon>
        <taxon>Pentapetalae</taxon>
        <taxon>rosids</taxon>
        <taxon>fabids</taxon>
        <taxon>Rosales</taxon>
        <taxon>Rosaceae</taxon>
        <taxon>Amygdaloideae</taxon>
        <taxon>Maleae</taxon>
        <taxon>Pyrus</taxon>
    </lineage>
</organism>
<dbReference type="EMBL" id="SMOL01000401">
    <property type="protein sequence ID" value="KAB2617583.1"/>
    <property type="molecule type" value="Genomic_DNA"/>
</dbReference>
<dbReference type="AlphaFoldDB" id="A0A5N5GSD6"/>
<accession>A0A5N5GSD6</accession>
<keyword evidence="3" id="KW-1185">Reference proteome</keyword>
<sequence>MVKMVATKRKLTHPLKKAAIIATPLAEKATPTLVVATAAPIAPSKRPRPKAETTGNVAQPQKCIKKKAKKGEWEIYVISSQITETTTLSIPLPSPVIQVSTTVPQDLSTPTMGQEIMVRPTHKPLLKLNQS</sequence>
<evidence type="ECO:0000313" key="3">
    <source>
        <dbReference type="Proteomes" id="UP000327157"/>
    </source>
</evidence>
<protein>
    <submittedName>
        <fullName evidence="2">Uncharacterized protein</fullName>
    </submittedName>
</protein>
<dbReference type="Proteomes" id="UP000327157">
    <property type="component" value="Chromosome 15"/>
</dbReference>
<reference evidence="3" key="2">
    <citation type="submission" date="2019-10" db="EMBL/GenBank/DDBJ databases">
        <title>A de novo genome assembly of a pear dwarfing rootstock.</title>
        <authorList>
            <person name="Wang F."/>
            <person name="Wang J."/>
            <person name="Li S."/>
            <person name="Zhang Y."/>
            <person name="Fang M."/>
            <person name="Ma L."/>
            <person name="Zhao Y."/>
            <person name="Jiang S."/>
        </authorList>
    </citation>
    <scope>NUCLEOTIDE SEQUENCE [LARGE SCALE GENOMIC DNA]</scope>
</reference>
<feature type="region of interest" description="Disordered" evidence="1">
    <location>
        <begin position="40"/>
        <end position="59"/>
    </location>
</feature>
<proteinExistence type="predicted"/>